<keyword evidence="5" id="KW-0677">Repeat</keyword>
<comment type="similarity">
    <text evidence="8">Belongs to the LRRC3 family.</text>
</comment>
<evidence type="ECO:0000256" key="2">
    <source>
        <dbReference type="ARBA" id="ARBA00022614"/>
    </source>
</evidence>
<evidence type="ECO:0000256" key="9">
    <source>
        <dbReference type="SAM" id="MobiDB-lite"/>
    </source>
</evidence>
<feature type="domain" description="LRRNT" evidence="11">
    <location>
        <begin position="78"/>
        <end position="116"/>
    </location>
</feature>
<dbReference type="Gene3D" id="3.80.10.10">
    <property type="entry name" value="Ribonuclease Inhibitor"/>
    <property type="match status" value="1"/>
</dbReference>
<keyword evidence="13" id="KW-1185">Reference proteome</keyword>
<evidence type="ECO:0000256" key="3">
    <source>
        <dbReference type="ARBA" id="ARBA00022692"/>
    </source>
</evidence>
<accession>A0AAV9S7F1</accession>
<keyword evidence="3 10" id="KW-0812">Transmembrane</keyword>
<dbReference type="InterPro" id="IPR003591">
    <property type="entry name" value="Leu-rich_rpt_typical-subtyp"/>
</dbReference>
<evidence type="ECO:0000313" key="12">
    <source>
        <dbReference type="EMBL" id="KAK5617235.1"/>
    </source>
</evidence>
<dbReference type="InterPro" id="IPR000372">
    <property type="entry name" value="LRRNT"/>
</dbReference>
<comment type="subcellular location">
    <subcellularLocation>
        <location evidence="1">Membrane</location>
        <topology evidence="1">Single-pass membrane protein</topology>
    </subcellularLocation>
</comment>
<dbReference type="SMART" id="SM00369">
    <property type="entry name" value="LRR_TYP"/>
    <property type="match status" value="3"/>
</dbReference>
<protein>
    <submittedName>
        <fullName evidence="12">Leucine-rich repeat-containing protein 3B</fullName>
    </submittedName>
</protein>
<evidence type="ECO:0000259" key="11">
    <source>
        <dbReference type="SMART" id="SM00013"/>
    </source>
</evidence>
<keyword evidence="6 10" id="KW-1133">Transmembrane helix</keyword>
<dbReference type="PANTHER" id="PTHR24366:SF171">
    <property type="entry name" value="LEUCINE RICH REPEAT NEURONAL 4"/>
    <property type="match status" value="1"/>
</dbReference>
<sequence length="305" mass="34114">MTVIAQQRSSRQVPTQHDKISSHTGVGGPVVVLRPQAGCCWRLISMTLLDLWLSRSIPMCLLLQSLVLMALCFPSASMCPKGCSCLRDPHLHGLNVTCSQSRLKEIPPNLPVDTVHLRLDHNQIGAVPDQAFRGLWLLRELNLSYNAVETLGEGSFSGIEGTLQVLDLSHNRITSVHRYTFARLKARIIVDDNPWHCDCALQQAIGGMAHNHEAAARVLCRSSELLDQEGRPFLAVDIDLCNLAKRTTDYAMLVTMFGWFAMVISYVVYYVRQNQEDARRHLEYLKSLPSKPKKPDDADDISTVV</sequence>
<feature type="region of interest" description="Disordered" evidence="9">
    <location>
        <begin position="1"/>
        <end position="23"/>
    </location>
</feature>
<dbReference type="PROSITE" id="PS51450">
    <property type="entry name" value="LRR"/>
    <property type="match status" value="1"/>
</dbReference>
<dbReference type="AlphaFoldDB" id="A0AAV9S7F1"/>
<dbReference type="InterPro" id="IPR001611">
    <property type="entry name" value="Leu-rich_rpt"/>
</dbReference>
<keyword evidence="4" id="KW-0732">Signal</keyword>
<evidence type="ECO:0000256" key="8">
    <source>
        <dbReference type="ARBA" id="ARBA00049658"/>
    </source>
</evidence>
<keyword evidence="7 10" id="KW-0472">Membrane</keyword>
<dbReference type="GO" id="GO:0016020">
    <property type="term" value="C:membrane"/>
    <property type="evidence" value="ECO:0007669"/>
    <property type="project" value="UniProtKB-SubCell"/>
</dbReference>
<evidence type="ECO:0000256" key="6">
    <source>
        <dbReference type="ARBA" id="ARBA00022989"/>
    </source>
</evidence>
<dbReference type="FunFam" id="3.80.10.10:FF:000069">
    <property type="entry name" value="leucine-rich repeat-containing protein 3B"/>
    <property type="match status" value="1"/>
</dbReference>
<evidence type="ECO:0000256" key="10">
    <source>
        <dbReference type="SAM" id="Phobius"/>
    </source>
</evidence>
<dbReference type="InterPro" id="IPR032675">
    <property type="entry name" value="LRR_dom_sf"/>
</dbReference>
<feature type="compositionally biased region" description="Polar residues" evidence="9">
    <location>
        <begin position="1"/>
        <end position="15"/>
    </location>
</feature>
<dbReference type="Pfam" id="PF13855">
    <property type="entry name" value="LRR_8"/>
    <property type="match status" value="1"/>
</dbReference>
<dbReference type="EMBL" id="JAHHUM010000768">
    <property type="protein sequence ID" value="KAK5617235.1"/>
    <property type="molecule type" value="Genomic_DNA"/>
</dbReference>
<dbReference type="SUPFAM" id="SSF52058">
    <property type="entry name" value="L domain-like"/>
    <property type="match status" value="1"/>
</dbReference>
<dbReference type="SMART" id="SM00013">
    <property type="entry name" value="LRRNT"/>
    <property type="match status" value="1"/>
</dbReference>
<dbReference type="Pfam" id="PF00560">
    <property type="entry name" value="LRR_1"/>
    <property type="match status" value="1"/>
</dbReference>
<evidence type="ECO:0000313" key="13">
    <source>
        <dbReference type="Proteomes" id="UP001311232"/>
    </source>
</evidence>
<gene>
    <name evidence="12" type="primary">LRRC3B</name>
    <name evidence="12" type="ORF">CRENBAI_009807</name>
</gene>
<proteinExistence type="inferred from homology"/>
<feature type="transmembrane region" description="Helical" evidence="10">
    <location>
        <begin position="250"/>
        <end position="271"/>
    </location>
</feature>
<organism evidence="12 13">
    <name type="scientific">Crenichthys baileyi</name>
    <name type="common">White River springfish</name>
    <dbReference type="NCBI Taxonomy" id="28760"/>
    <lineage>
        <taxon>Eukaryota</taxon>
        <taxon>Metazoa</taxon>
        <taxon>Chordata</taxon>
        <taxon>Craniata</taxon>
        <taxon>Vertebrata</taxon>
        <taxon>Euteleostomi</taxon>
        <taxon>Actinopterygii</taxon>
        <taxon>Neopterygii</taxon>
        <taxon>Teleostei</taxon>
        <taxon>Neoteleostei</taxon>
        <taxon>Acanthomorphata</taxon>
        <taxon>Ovalentaria</taxon>
        <taxon>Atherinomorphae</taxon>
        <taxon>Cyprinodontiformes</taxon>
        <taxon>Goodeidae</taxon>
        <taxon>Crenichthys</taxon>
    </lineage>
</organism>
<keyword evidence="2" id="KW-0433">Leucine-rich repeat</keyword>
<evidence type="ECO:0000256" key="5">
    <source>
        <dbReference type="ARBA" id="ARBA00022737"/>
    </source>
</evidence>
<dbReference type="PANTHER" id="PTHR24366">
    <property type="entry name" value="IG(IMMUNOGLOBULIN) AND LRR(LEUCINE RICH REPEAT) DOMAINS"/>
    <property type="match status" value="1"/>
</dbReference>
<evidence type="ECO:0000256" key="7">
    <source>
        <dbReference type="ARBA" id="ARBA00023136"/>
    </source>
</evidence>
<comment type="caution">
    <text evidence="12">The sequence shown here is derived from an EMBL/GenBank/DDBJ whole genome shotgun (WGS) entry which is preliminary data.</text>
</comment>
<name>A0AAV9S7F1_9TELE</name>
<evidence type="ECO:0000256" key="4">
    <source>
        <dbReference type="ARBA" id="ARBA00022729"/>
    </source>
</evidence>
<evidence type="ECO:0000256" key="1">
    <source>
        <dbReference type="ARBA" id="ARBA00004167"/>
    </source>
</evidence>
<reference evidence="12 13" key="1">
    <citation type="submission" date="2021-06" db="EMBL/GenBank/DDBJ databases">
        <authorList>
            <person name="Palmer J.M."/>
        </authorList>
    </citation>
    <scope>NUCLEOTIDE SEQUENCE [LARGE SCALE GENOMIC DNA]</scope>
    <source>
        <strain evidence="12 13">MEX-2019</strain>
        <tissue evidence="12">Muscle</tissue>
    </source>
</reference>
<dbReference type="Proteomes" id="UP001311232">
    <property type="component" value="Unassembled WGS sequence"/>
</dbReference>